<evidence type="ECO:0000313" key="2">
    <source>
        <dbReference type="EMBL" id="QIG81140.1"/>
    </source>
</evidence>
<name>A0A6G6Y894_9SPHN</name>
<dbReference type="AlphaFoldDB" id="A0A6G6Y894"/>
<accession>A0A6G6Y894</accession>
<sequence length="165" mass="18025">MKFRAVIAAAAAAFAMSPAVASAQDVYAEVGGWSVFKNPENCRAIGSFDGDTHLAVGYYPADDRVMLVVIDSDFTMSNGQELQYKMYFAQGDTLNDDWGTVTAYGLRMDNGNNAFRLSLDGNDFLEDFGDNELIGFFTGDDLVISLRLERSAEIESKLRQCGASI</sequence>
<evidence type="ECO:0000313" key="3">
    <source>
        <dbReference type="Proteomes" id="UP000501568"/>
    </source>
</evidence>
<dbReference type="KEGG" id="spzr:G5C33_16065"/>
<keyword evidence="3" id="KW-1185">Reference proteome</keyword>
<dbReference type="RefSeq" id="WP_165328070.1">
    <property type="nucleotide sequence ID" value="NZ_CP049109.1"/>
</dbReference>
<gene>
    <name evidence="2" type="ORF">G5C33_16065</name>
</gene>
<dbReference type="Proteomes" id="UP000501568">
    <property type="component" value="Chromosome"/>
</dbReference>
<reference evidence="2 3" key="1">
    <citation type="submission" date="2020-02" db="EMBL/GenBank/DDBJ databases">
        <authorList>
            <person name="Zheng R.K."/>
            <person name="Sun C.M."/>
        </authorList>
    </citation>
    <scope>NUCLEOTIDE SEQUENCE [LARGE SCALE GENOMIC DNA]</scope>
    <source>
        <strain evidence="3">zrk23</strain>
    </source>
</reference>
<dbReference type="EMBL" id="CP049109">
    <property type="protein sequence ID" value="QIG81140.1"/>
    <property type="molecule type" value="Genomic_DNA"/>
</dbReference>
<evidence type="ECO:0000256" key="1">
    <source>
        <dbReference type="SAM" id="SignalP"/>
    </source>
</evidence>
<feature type="signal peptide" evidence="1">
    <location>
        <begin position="1"/>
        <end position="23"/>
    </location>
</feature>
<organism evidence="2 3">
    <name type="scientific">Stakelama tenebrarum</name>
    <dbReference type="NCBI Taxonomy" id="2711215"/>
    <lineage>
        <taxon>Bacteria</taxon>
        <taxon>Pseudomonadati</taxon>
        <taxon>Pseudomonadota</taxon>
        <taxon>Alphaproteobacteria</taxon>
        <taxon>Sphingomonadales</taxon>
        <taxon>Sphingomonadaceae</taxon>
        <taxon>Stakelama</taxon>
    </lineage>
</organism>
<protein>
    <submittedName>
        <fullName evidence="2">Uncharacterized protein</fullName>
    </submittedName>
</protein>
<proteinExistence type="predicted"/>
<keyword evidence="1" id="KW-0732">Signal</keyword>
<feature type="chain" id="PRO_5026316304" evidence="1">
    <location>
        <begin position="24"/>
        <end position="165"/>
    </location>
</feature>